<comment type="caution">
    <text evidence="1">The sequence shown here is derived from an EMBL/GenBank/DDBJ whole genome shotgun (WGS) entry which is preliminary data.</text>
</comment>
<proteinExistence type="predicted"/>
<accession>A0A7J6V0G8</accession>
<evidence type="ECO:0000313" key="1">
    <source>
        <dbReference type="EMBL" id="KAF5178424.1"/>
    </source>
</evidence>
<dbReference type="EMBL" id="JABWDY010040073">
    <property type="protein sequence ID" value="KAF5178424.1"/>
    <property type="molecule type" value="Genomic_DNA"/>
</dbReference>
<reference evidence="1 2" key="1">
    <citation type="submission" date="2020-06" db="EMBL/GenBank/DDBJ databases">
        <title>Transcriptomic and genomic resources for Thalictrum thalictroides and T. hernandezii: Facilitating candidate gene discovery in an emerging model plant lineage.</title>
        <authorList>
            <person name="Arias T."/>
            <person name="Riano-Pachon D.M."/>
            <person name="Di Stilio V.S."/>
        </authorList>
    </citation>
    <scope>NUCLEOTIDE SEQUENCE [LARGE SCALE GENOMIC DNA]</scope>
    <source>
        <strain evidence="2">cv. WT478/WT964</strain>
        <tissue evidence="1">Leaves</tissue>
    </source>
</reference>
<organism evidence="1 2">
    <name type="scientific">Thalictrum thalictroides</name>
    <name type="common">Rue-anemone</name>
    <name type="synonym">Anemone thalictroides</name>
    <dbReference type="NCBI Taxonomy" id="46969"/>
    <lineage>
        <taxon>Eukaryota</taxon>
        <taxon>Viridiplantae</taxon>
        <taxon>Streptophyta</taxon>
        <taxon>Embryophyta</taxon>
        <taxon>Tracheophyta</taxon>
        <taxon>Spermatophyta</taxon>
        <taxon>Magnoliopsida</taxon>
        <taxon>Ranunculales</taxon>
        <taxon>Ranunculaceae</taxon>
        <taxon>Thalictroideae</taxon>
        <taxon>Thalictrum</taxon>
    </lineage>
</organism>
<protein>
    <submittedName>
        <fullName evidence="1">Uncharacterized protein</fullName>
    </submittedName>
</protein>
<dbReference type="AlphaFoldDB" id="A0A7J6V0G8"/>
<name>A0A7J6V0G8_THATH</name>
<sequence>VRYGGPNEFERNTVAYDEGQTLLFLGATHYLTPVDMWARSQGVFFGGGGLIDDQGVPVGINNLGSESTIFDMEYARWLE</sequence>
<gene>
    <name evidence="1" type="ORF">FRX31_031989</name>
</gene>
<evidence type="ECO:0000313" key="2">
    <source>
        <dbReference type="Proteomes" id="UP000554482"/>
    </source>
</evidence>
<dbReference type="Proteomes" id="UP000554482">
    <property type="component" value="Unassembled WGS sequence"/>
</dbReference>
<feature type="non-terminal residue" evidence="1">
    <location>
        <position position="79"/>
    </location>
</feature>
<keyword evidence="2" id="KW-1185">Reference proteome</keyword>